<evidence type="ECO:0000256" key="6">
    <source>
        <dbReference type="ARBA" id="ARBA00022692"/>
    </source>
</evidence>
<dbReference type="PIRSF" id="PIRSF002786">
    <property type="entry name" value="XcpX"/>
    <property type="match status" value="1"/>
</dbReference>
<gene>
    <name evidence="13" type="ORF">EYC82_07755</name>
</gene>
<evidence type="ECO:0000256" key="11">
    <source>
        <dbReference type="SAM" id="Phobius"/>
    </source>
</evidence>
<keyword evidence="14" id="KW-1185">Reference proteome</keyword>
<dbReference type="RefSeq" id="WP_279248977.1">
    <property type="nucleotide sequence ID" value="NZ_SHNO01000001.1"/>
</dbReference>
<keyword evidence="8 11" id="KW-1133">Transmembrane helix</keyword>
<organism evidence="13 14">
    <name type="scientific">Candidatus Marimicrobium litorale</name>
    <dbReference type="NCBI Taxonomy" id="2518991"/>
    <lineage>
        <taxon>Bacteria</taxon>
        <taxon>Pseudomonadati</taxon>
        <taxon>Pseudomonadota</taxon>
        <taxon>Gammaproteobacteria</taxon>
        <taxon>Cellvibrionales</taxon>
        <taxon>Halieaceae</taxon>
        <taxon>Marimicrobium</taxon>
    </lineage>
</organism>
<dbReference type="InterPro" id="IPR045584">
    <property type="entry name" value="Pilin-like"/>
</dbReference>
<evidence type="ECO:0000259" key="12">
    <source>
        <dbReference type="Pfam" id="PF21687"/>
    </source>
</evidence>
<dbReference type="SUPFAM" id="SSF54523">
    <property type="entry name" value="Pili subunits"/>
    <property type="match status" value="1"/>
</dbReference>
<keyword evidence="6 11" id="KW-0812">Transmembrane</keyword>
<dbReference type="InterPro" id="IPR038072">
    <property type="entry name" value="GspK_central_sf"/>
</dbReference>
<evidence type="ECO:0000256" key="9">
    <source>
        <dbReference type="ARBA" id="ARBA00023136"/>
    </source>
</evidence>
<evidence type="ECO:0000313" key="14">
    <source>
        <dbReference type="Proteomes" id="UP001143304"/>
    </source>
</evidence>
<dbReference type="PANTHER" id="PTHR38831">
    <property type="entry name" value="TYPE II SECRETION SYSTEM PROTEIN K"/>
    <property type="match status" value="1"/>
</dbReference>
<feature type="transmembrane region" description="Helical" evidence="11">
    <location>
        <begin position="21"/>
        <end position="40"/>
    </location>
</feature>
<dbReference type="Proteomes" id="UP001143304">
    <property type="component" value="Unassembled WGS sequence"/>
</dbReference>
<evidence type="ECO:0000256" key="7">
    <source>
        <dbReference type="ARBA" id="ARBA00022927"/>
    </source>
</evidence>
<protein>
    <recommendedName>
        <fullName evidence="10">Type II secretion system protein K</fullName>
    </recommendedName>
</protein>
<dbReference type="Pfam" id="PF21687">
    <property type="entry name" value="T2SSK_1st"/>
    <property type="match status" value="1"/>
</dbReference>
<keyword evidence="9 10" id="KW-0472">Membrane</keyword>
<name>A0ABT3T4N6_9GAMM</name>
<evidence type="ECO:0000256" key="3">
    <source>
        <dbReference type="ARBA" id="ARBA00022448"/>
    </source>
</evidence>
<feature type="domain" description="T2SS protein K first SAM-like" evidence="12">
    <location>
        <begin position="122"/>
        <end position="237"/>
    </location>
</feature>
<dbReference type="EMBL" id="SHNO01000001">
    <property type="protein sequence ID" value="MCX2977247.1"/>
    <property type="molecule type" value="Genomic_DNA"/>
</dbReference>
<evidence type="ECO:0000256" key="10">
    <source>
        <dbReference type="PIRNR" id="PIRNR002786"/>
    </source>
</evidence>
<dbReference type="InterPro" id="IPR049031">
    <property type="entry name" value="T2SSK_SAM-like_1st"/>
</dbReference>
<evidence type="ECO:0000256" key="5">
    <source>
        <dbReference type="ARBA" id="ARBA00022519"/>
    </source>
</evidence>
<keyword evidence="7" id="KW-0653">Protein transport</keyword>
<dbReference type="NCBIfam" id="NF037980">
    <property type="entry name" value="T2SS_GspK"/>
    <property type="match status" value="1"/>
</dbReference>
<dbReference type="PANTHER" id="PTHR38831:SF1">
    <property type="entry name" value="TYPE II SECRETION SYSTEM PROTEIN K-RELATED"/>
    <property type="match status" value="1"/>
</dbReference>
<dbReference type="InterPro" id="IPR005628">
    <property type="entry name" value="GspK"/>
</dbReference>
<evidence type="ECO:0000256" key="4">
    <source>
        <dbReference type="ARBA" id="ARBA00022475"/>
    </source>
</evidence>
<dbReference type="SUPFAM" id="SSF158544">
    <property type="entry name" value="GspK insert domain-like"/>
    <property type="match status" value="1"/>
</dbReference>
<comment type="subcellular location">
    <subcellularLocation>
        <location evidence="1 10">Cell inner membrane</location>
    </subcellularLocation>
</comment>
<keyword evidence="4 10" id="KW-1003">Cell membrane</keyword>
<comment type="caution">
    <text evidence="13">The sequence shown here is derived from an EMBL/GenBank/DDBJ whole genome shotgun (WGS) entry which is preliminary data.</text>
</comment>
<dbReference type="Gene3D" id="1.10.40.60">
    <property type="entry name" value="EpsJ-like"/>
    <property type="match status" value="2"/>
</dbReference>
<sequence>MHYLRFRDRQARNDRQRQGGAALIVAMLIFALAAALAVAMKSEFNRYYQRSANILSDAQVQAYLRAGEELAGMVLKTDYDQDKQDEIPRDDLTEIWNSDEVKQPMPLEGIGWIRGELQDLQGLFNLNLLAERIAIQPGQPRKFTPQQQQFIRLLQALGEPALSQQEAIVIVDAISDWLDEDQEPALNGAEDNYYSGLTPAYRPPNRSLTSVSELRAVANMTPEIYAALAPWVAALPEDTQLNIHTAPPTVLRSINEDDNLNPLTEEEGEALRSSEYQDKKAFLESPVFAGKKAKMEGASALLGESSSYFLLSATAKVADREMRLYSVLQRRARVVGSLSRANGSL</sequence>
<comment type="similarity">
    <text evidence="2 10">Belongs to the GSP K family.</text>
</comment>
<accession>A0ABT3T4N6</accession>
<dbReference type="Gene3D" id="3.30.1300.30">
    <property type="entry name" value="GSPII I/J protein-like"/>
    <property type="match status" value="1"/>
</dbReference>
<proteinExistence type="inferred from homology"/>
<evidence type="ECO:0000256" key="8">
    <source>
        <dbReference type="ARBA" id="ARBA00022989"/>
    </source>
</evidence>
<reference evidence="13" key="1">
    <citation type="submission" date="2019-02" db="EMBL/GenBank/DDBJ databases">
        <authorList>
            <person name="Li S.-H."/>
        </authorList>
    </citation>
    <scope>NUCLEOTIDE SEQUENCE</scope>
    <source>
        <strain evidence="13">IMCC11814</strain>
    </source>
</reference>
<evidence type="ECO:0000313" key="13">
    <source>
        <dbReference type="EMBL" id="MCX2977247.1"/>
    </source>
</evidence>
<keyword evidence="3 10" id="KW-0813">Transport</keyword>
<evidence type="ECO:0000256" key="2">
    <source>
        <dbReference type="ARBA" id="ARBA00007246"/>
    </source>
</evidence>
<evidence type="ECO:0000256" key="1">
    <source>
        <dbReference type="ARBA" id="ARBA00004533"/>
    </source>
</evidence>
<keyword evidence="5 10" id="KW-0997">Cell inner membrane</keyword>